<feature type="transmembrane region" description="Helical" evidence="6">
    <location>
        <begin position="212"/>
        <end position="234"/>
    </location>
</feature>
<keyword evidence="4 6" id="KW-1133">Transmembrane helix</keyword>
<feature type="transmembrane region" description="Helical" evidence="6">
    <location>
        <begin position="68"/>
        <end position="87"/>
    </location>
</feature>
<dbReference type="Proteomes" id="UP000241788">
    <property type="component" value="Unassembled WGS sequence"/>
</dbReference>
<evidence type="ECO:0000256" key="4">
    <source>
        <dbReference type="ARBA" id="ARBA00022989"/>
    </source>
</evidence>
<feature type="transmembrane region" description="Helical" evidence="6">
    <location>
        <begin position="269"/>
        <end position="286"/>
    </location>
</feature>
<evidence type="ECO:0000256" key="5">
    <source>
        <dbReference type="ARBA" id="ARBA00023136"/>
    </source>
</evidence>
<proteinExistence type="inferred from homology"/>
<evidence type="ECO:0000313" key="8">
    <source>
        <dbReference type="EMBL" id="SIP87519.1"/>
    </source>
</evidence>
<dbReference type="InterPro" id="IPR050638">
    <property type="entry name" value="AA-Vitamin_Transporters"/>
</dbReference>
<evidence type="ECO:0000256" key="3">
    <source>
        <dbReference type="ARBA" id="ARBA00022692"/>
    </source>
</evidence>
<dbReference type="PANTHER" id="PTHR32322:SF2">
    <property type="entry name" value="EAMA DOMAIN-CONTAINING PROTEIN"/>
    <property type="match status" value="1"/>
</dbReference>
<feature type="transmembrane region" description="Helical" evidence="6">
    <location>
        <begin position="179"/>
        <end position="197"/>
    </location>
</feature>
<name>A0A1N6N677_9GAMM</name>
<dbReference type="EMBL" id="FTLW01000001">
    <property type="protein sequence ID" value="SIP87519.1"/>
    <property type="molecule type" value="Genomic_DNA"/>
</dbReference>
<organism evidence="8 9">
    <name type="scientific">Solilutibacter tolerans</name>
    <dbReference type="NCBI Taxonomy" id="1604334"/>
    <lineage>
        <taxon>Bacteria</taxon>
        <taxon>Pseudomonadati</taxon>
        <taxon>Pseudomonadota</taxon>
        <taxon>Gammaproteobacteria</taxon>
        <taxon>Lysobacterales</taxon>
        <taxon>Lysobacteraceae</taxon>
        <taxon>Solilutibacter</taxon>
    </lineage>
</organism>
<feature type="transmembrane region" description="Helical" evidence="6">
    <location>
        <begin position="246"/>
        <end position="263"/>
    </location>
</feature>
<keyword evidence="3 6" id="KW-0812">Transmembrane</keyword>
<feature type="transmembrane region" description="Helical" evidence="6">
    <location>
        <begin position="121"/>
        <end position="139"/>
    </location>
</feature>
<feature type="transmembrane region" description="Helical" evidence="6">
    <location>
        <begin position="145"/>
        <end position="167"/>
    </location>
</feature>
<feature type="transmembrane region" description="Helical" evidence="6">
    <location>
        <begin position="39"/>
        <end position="56"/>
    </location>
</feature>
<dbReference type="SUPFAM" id="SSF103481">
    <property type="entry name" value="Multidrug resistance efflux transporter EmrE"/>
    <property type="match status" value="2"/>
</dbReference>
<evidence type="ECO:0000256" key="2">
    <source>
        <dbReference type="ARBA" id="ARBA00007362"/>
    </source>
</evidence>
<dbReference type="STRING" id="1604334.SAMN05421546_0115"/>
<comment type="similarity">
    <text evidence="2">Belongs to the EamA transporter family.</text>
</comment>
<protein>
    <submittedName>
        <fullName evidence="8">O-acetylserine/cysteine efflux transporter</fullName>
    </submittedName>
</protein>
<dbReference type="PANTHER" id="PTHR32322">
    <property type="entry name" value="INNER MEMBRANE TRANSPORTER"/>
    <property type="match status" value="1"/>
</dbReference>
<evidence type="ECO:0000256" key="1">
    <source>
        <dbReference type="ARBA" id="ARBA00004141"/>
    </source>
</evidence>
<feature type="domain" description="EamA" evidence="7">
    <location>
        <begin position="14"/>
        <end position="138"/>
    </location>
</feature>
<dbReference type="InterPro" id="IPR000620">
    <property type="entry name" value="EamA_dom"/>
</dbReference>
<keyword evidence="9" id="KW-1185">Reference proteome</keyword>
<feature type="transmembrane region" description="Helical" evidence="6">
    <location>
        <begin position="12"/>
        <end position="33"/>
    </location>
</feature>
<sequence>MGVPAALSRRDFALLLFVCVVWALNFLMSALGLREIPPFTFTLLRFVVLLLALAAFMRVPPRDQWPRLAIVSLLVGVVHFGLSFLALRLSGDLSSPAIVMQSYIPMTTLLAWWWLGERFKWWTGLAIAVSFMGVMVIGFDPHVLSRPAALITMLISALALAIGTILMKGLRGIDMPNQQGWMAAASVVPLLGISLWLEPGALATLPGVSATAWAGVAYAALASSLLGHGLYYSLVQRYPVALMMPWLLLVPVIAVALGIVFWGDRPGTRIWIGGAMVLGGVLIIALRQRFKSRTQQPVTEVVAEYPQG</sequence>
<evidence type="ECO:0000259" key="7">
    <source>
        <dbReference type="Pfam" id="PF00892"/>
    </source>
</evidence>
<gene>
    <name evidence="8" type="ORF">SAMN05421546_0115</name>
</gene>
<accession>A0A1N6N677</accession>
<dbReference type="Pfam" id="PF00892">
    <property type="entry name" value="EamA"/>
    <property type="match status" value="2"/>
</dbReference>
<dbReference type="AlphaFoldDB" id="A0A1N6N677"/>
<keyword evidence="5 6" id="KW-0472">Membrane</keyword>
<comment type="subcellular location">
    <subcellularLocation>
        <location evidence="1">Membrane</location>
        <topology evidence="1">Multi-pass membrane protein</topology>
    </subcellularLocation>
</comment>
<dbReference type="InterPro" id="IPR037185">
    <property type="entry name" value="EmrE-like"/>
</dbReference>
<dbReference type="GO" id="GO:0016020">
    <property type="term" value="C:membrane"/>
    <property type="evidence" value="ECO:0007669"/>
    <property type="project" value="UniProtKB-SubCell"/>
</dbReference>
<feature type="transmembrane region" description="Helical" evidence="6">
    <location>
        <begin position="93"/>
        <end position="114"/>
    </location>
</feature>
<evidence type="ECO:0000256" key="6">
    <source>
        <dbReference type="SAM" id="Phobius"/>
    </source>
</evidence>
<reference evidence="9" key="1">
    <citation type="submission" date="2017-01" db="EMBL/GenBank/DDBJ databases">
        <authorList>
            <person name="Varghese N."/>
            <person name="Submissions S."/>
        </authorList>
    </citation>
    <scope>NUCLEOTIDE SEQUENCE [LARGE SCALE GENOMIC DNA]</scope>
    <source>
        <strain evidence="9">UM1</strain>
    </source>
</reference>
<evidence type="ECO:0000313" key="9">
    <source>
        <dbReference type="Proteomes" id="UP000241788"/>
    </source>
</evidence>
<feature type="domain" description="EamA" evidence="7">
    <location>
        <begin position="149"/>
        <end position="285"/>
    </location>
</feature>